<feature type="compositionally biased region" description="Basic and acidic residues" evidence="1">
    <location>
        <begin position="714"/>
        <end position="723"/>
    </location>
</feature>
<dbReference type="Proteomes" id="UP000176834">
    <property type="component" value="Unassembled WGS sequence"/>
</dbReference>
<gene>
    <name evidence="2" type="ORF">A3B86_03105</name>
</gene>
<name>A0A1F8F3L7_9BACT</name>
<dbReference type="AlphaFoldDB" id="A0A1F8F3L7"/>
<proteinExistence type="predicted"/>
<evidence type="ECO:0000313" key="3">
    <source>
        <dbReference type="Proteomes" id="UP000176834"/>
    </source>
</evidence>
<feature type="region of interest" description="Disordered" evidence="1">
    <location>
        <begin position="1"/>
        <end position="22"/>
    </location>
</feature>
<evidence type="ECO:0000313" key="2">
    <source>
        <dbReference type="EMBL" id="OGN06859.1"/>
    </source>
</evidence>
<reference evidence="2 3" key="1">
    <citation type="journal article" date="2016" name="Nat. Commun.">
        <title>Thousands of microbial genomes shed light on interconnected biogeochemical processes in an aquifer system.</title>
        <authorList>
            <person name="Anantharaman K."/>
            <person name="Brown C.T."/>
            <person name="Hug L.A."/>
            <person name="Sharon I."/>
            <person name="Castelle C.J."/>
            <person name="Probst A.J."/>
            <person name="Thomas B.C."/>
            <person name="Singh A."/>
            <person name="Wilkins M.J."/>
            <person name="Karaoz U."/>
            <person name="Brodie E.L."/>
            <person name="Williams K.H."/>
            <person name="Hubbard S.S."/>
            <person name="Banfield J.F."/>
        </authorList>
    </citation>
    <scope>NUCLEOTIDE SEQUENCE [LARGE SCALE GENOMIC DNA]</scope>
</reference>
<sequence>MEGLREKPKITPIESSGQELSPEMREHFDSLIKEASSHYWTFDKLGNWSKFYHDWEENNLAFKKTFLEVRKIWVKMKEGDTNFKEFFKDKIRDDLNAKAYEAYRYFTLYQDLYGVGDYKFLSEILDHEAVWTNSDGSLMHNLLQAMGESKSQDCVATIIKYIDHVLSPEYKRKSHIDSDLDNAISAMINIIGADKTCDILDSLAEADNTLKGWLEKNKIKAKIKNGSIKFYLFGSHRVEEFDLVTENERLATLETELEEFEKNPPPPKKHKMSPDMFGSPFKDLDKNENDDWIIPGPYISETNKTKEAISKPKEKVSHTESLLDDNAIRWERGRLLNLYGRFKPKAEKPIGMTTGNYLDGMTATLGIGVSSPDHYLGILNGVIDEKNIRKEGEELPTLKEVEEAYQVVAVAFARGLSLGILERRVDDAISEIDRAKDFIGSCAEKFDDPTQISFLLSLTDQLGQLQVFLSEQVAVTPPPEIPESAQSFLITHPSTKRVREVADFRDLLAEKIKWYIANDLHHNLQSIQLKIENVGTEDEKIVPVSGPSFGRLKSIIEEYKRGIELYKKVEQSDVPVYWEARESLVKDFDSKRNVVFGRDGRYFFTALKASEFGQRRSVQKYVVITSSMVGHHDQRRKDMATKYLHQNGVTLDFNFIDTGFSGTIPEFAIRALADADNTHLSHDEVNSKIKLLSSSHPGRAQIARRHGSNAAQTIEDRPKSIDRPDHLVLDENGKVYPAINPNPVKEQLRAWVVEHVSFRNFVPKLDYDHLPAELKISPETLKRLKEKGLISDQLPEKTVDDILLDVEKESEENSEDNEWMTRTALDTRVEGKLTSFMEKHLDDISKEKQGEILKDAMRLYEVSRDKVAPVVLDFARWCLERAKPGQKVLFLARDGLAPWIAARMLVRQGKFPGITEDQLKYAHLSRNITWQEDETTLKQYLSQLGVEDDGEDLLTVDVGMFGAIHQSLQELYPQKKVNSLYLISASRDEGIEGYLSDVKKGTGSIDPIWKSIPGNPAVHFIEDTFSGFYGSTQGLEKSEDGTIKPKLGVPYSREVYLKRLAAIDGIVDHILSLEPGDPQKNSAELNVYLASQFKEDKKYIMVPHE</sequence>
<evidence type="ECO:0000256" key="1">
    <source>
        <dbReference type="SAM" id="MobiDB-lite"/>
    </source>
</evidence>
<comment type="caution">
    <text evidence="2">The sequence shown here is derived from an EMBL/GenBank/DDBJ whole genome shotgun (WGS) entry which is preliminary data.</text>
</comment>
<organism evidence="2 3">
    <name type="scientific">Candidatus Yanofskybacteria bacterium RIFCSPHIGHO2_02_FULL_38_22b</name>
    <dbReference type="NCBI Taxonomy" id="1802673"/>
    <lineage>
        <taxon>Bacteria</taxon>
        <taxon>Candidatus Yanofskyibacteriota</taxon>
    </lineage>
</organism>
<feature type="region of interest" description="Disordered" evidence="1">
    <location>
        <begin position="696"/>
        <end position="723"/>
    </location>
</feature>
<protein>
    <submittedName>
        <fullName evidence="2">Uncharacterized protein</fullName>
    </submittedName>
</protein>
<accession>A0A1F8F3L7</accession>
<dbReference type="EMBL" id="MGJN01000014">
    <property type="protein sequence ID" value="OGN06859.1"/>
    <property type="molecule type" value="Genomic_DNA"/>
</dbReference>